<protein>
    <recommendedName>
        <fullName evidence="2">peptidylprolyl isomerase</fullName>
        <ecNumber evidence="2">5.2.1.8</ecNumber>
    </recommendedName>
</protein>
<dbReference type="SUPFAM" id="SSF48452">
    <property type="entry name" value="TPR-like"/>
    <property type="match status" value="1"/>
</dbReference>
<dbReference type="SUPFAM" id="SSF49562">
    <property type="entry name" value="C2 domain (Calcium/lipid-binding domain, CaLB)"/>
    <property type="match status" value="1"/>
</dbReference>
<keyword evidence="3" id="KW-0697">Rotamase</keyword>
<dbReference type="Gene3D" id="1.25.40.10">
    <property type="entry name" value="Tetratricopeptide repeat domain"/>
    <property type="match status" value="1"/>
</dbReference>
<keyword evidence="6" id="KW-1185">Reference proteome</keyword>
<dbReference type="PANTHER" id="PTHR46512">
    <property type="entry name" value="PEPTIDYLPROLYL ISOMERASE"/>
    <property type="match status" value="1"/>
</dbReference>
<name>A0A8K1FF87_PYTOL</name>
<evidence type="ECO:0000256" key="1">
    <source>
        <dbReference type="ARBA" id="ARBA00000971"/>
    </source>
</evidence>
<keyword evidence="4" id="KW-0413">Isomerase</keyword>
<dbReference type="EC" id="5.2.1.8" evidence="2"/>
<dbReference type="PANTHER" id="PTHR46512:SF9">
    <property type="entry name" value="PEPTIDYLPROLYL ISOMERASE"/>
    <property type="match status" value="1"/>
</dbReference>
<evidence type="ECO:0000256" key="4">
    <source>
        <dbReference type="ARBA" id="ARBA00023235"/>
    </source>
</evidence>
<comment type="caution">
    <text evidence="5">The sequence shown here is derived from an EMBL/GenBank/DDBJ whole genome shotgun (WGS) entry which is preliminary data.</text>
</comment>
<dbReference type="OrthoDB" id="433738at2759"/>
<evidence type="ECO:0000313" key="5">
    <source>
        <dbReference type="EMBL" id="TMW56548.1"/>
    </source>
</evidence>
<dbReference type="InterPro" id="IPR050754">
    <property type="entry name" value="FKBP4/5/8-like"/>
</dbReference>
<evidence type="ECO:0000256" key="3">
    <source>
        <dbReference type="ARBA" id="ARBA00023110"/>
    </source>
</evidence>
<dbReference type="InterPro" id="IPR019734">
    <property type="entry name" value="TPR_rpt"/>
</dbReference>
<evidence type="ECO:0000313" key="6">
    <source>
        <dbReference type="Proteomes" id="UP000794436"/>
    </source>
</evidence>
<organism evidence="5 6">
    <name type="scientific">Pythium oligandrum</name>
    <name type="common">Mycoparasitic fungus</name>
    <dbReference type="NCBI Taxonomy" id="41045"/>
    <lineage>
        <taxon>Eukaryota</taxon>
        <taxon>Sar</taxon>
        <taxon>Stramenopiles</taxon>
        <taxon>Oomycota</taxon>
        <taxon>Peronosporomycetes</taxon>
        <taxon>Pythiales</taxon>
        <taxon>Pythiaceae</taxon>
        <taxon>Pythium</taxon>
    </lineage>
</organism>
<dbReference type="GO" id="GO:0003755">
    <property type="term" value="F:peptidyl-prolyl cis-trans isomerase activity"/>
    <property type="evidence" value="ECO:0007669"/>
    <property type="project" value="UniProtKB-EC"/>
</dbReference>
<comment type="catalytic activity">
    <reaction evidence="1">
        <text>[protein]-peptidylproline (omega=180) = [protein]-peptidylproline (omega=0)</text>
        <dbReference type="Rhea" id="RHEA:16237"/>
        <dbReference type="Rhea" id="RHEA-COMP:10747"/>
        <dbReference type="Rhea" id="RHEA-COMP:10748"/>
        <dbReference type="ChEBI" id="CHEBI:83833"/>
        <dbReference type="ChEBI" id="CHEBI:83834"/>
        <dbReference type="EC" id="5.2.1.8"/>
    </reaction>
</comment>
<proteinExistence type="predicted"/>
<reference evidence="5" key="1">
    <citation type="submission" date="2019-03" db="EMBL/GenBank/DDBJ databases">
        <title>Long read genome sequence of the mycoparasitic Pythium oligandrum ATCC 38472 isolated from sugarbeet rhizosphere.</title>
        <authorList>
            <person name="Gaulin E."/>
        </authorList>
    </citation>
    <scope>NUCLEOTIDE SEQUENCE</scope>
    <source>
        <strain evidence="5">ATCC 38472_TT</strain>
    </source>
</reference>
<dbReference type="InterPro" id="IPR011990">
    <property type="entry name" value="TPR-like_helical_dom_sf"/>
</dbReference>
<dbReference type="SMART" id="SM00028">
    <property type="entry name" value="TPR"/>
    <property type="match status" value="3"/>
</dbReference>
<evidence type="ECO:0000256" key="2">
    <source>
        <dbReference type="ARBA" id="ARBA00013194"/>
    </source>
</evidence>
<accession>A0A8K1FF87</accession>
<dbReference type="InterPro" id="IPR035892">
    <property type="entry name" value="C2_domain_sf"/>
</dbReference>
<sequence length="655" mass="72143">MAELTSSVSSVSSASSWENVSLSPLDELALQYEQQLQQLVEANTPVQQNKQGVDLDAKTGKAAGRVVIKVHGVQGLGDAIAHHPMLGSAAVQPSVYVSTVISPTSSCEKATKKHLRSSTVRIVDGAAEWKDTLIYDGVKTMTFAVKVSVSSSVSVIADVALGETEISSSDFLDQHTHQRWFELSPPASAVGPSSVGGKVQLSVTFEYDTKTRNEAKIAHLTQKKAETDEYIESYRKTVPLVKAHSEHPAAYGSLTARAELYIPGNRFNAIAHHPAAVTRVPLADKTRVITPFGRGVIVSYRPESKIYIVQLDKDPAAKKANVAYLRFADVKEEPNEPHLKMYMKVSTPYGDGEIIEIRPHDDVIVVKTSYASLYMHRKDVKLPQKSIEDMTNKDLIDEAIVLTDKGNEQFRGNQWDEAVFSYLRALAFLQRVQQDHATHKEKATILQTMIRCHLNIGTCKLKADAYLDAEIACTNALSILSVLAENKHGNVVTWMGRLGLSEQQMFEDWPSKARFRRAKACFKLGKYLDARNDLMIAVKLNPKDKACRTLLDQVTKLINKQKQEEKKAWGGMFEKPSEQDLIKHVITAPQAASAASTDPDASIFTRKSKIQRAKPQPSAADETPWYYSAKALATASLVTAGVAALAMATLKQQKS</sequence>
<dbReference type="AlphaFoldDB" id="A0A8K1FF87"/>
<dbReference type="EMBL" id="SPLM01000145">
    <property type="protein sequence ID" value="TMW56548.1"/>
    <property type="molecule type" value="Genomic_DNA"/>
</dbReference>
<gene>
    <name evidence="5" type="ORF">Poli38472_006558</name>
</gene>
<dbReference type="Proteomes" id="UP000794436">
    <property type="component" value="Unassembled WGS sequence"/>
</dbReference>